<dbReference type="InterPro" id="IPR010994">
    <property type="entry name" value="RuvA_2-like"/>
</dbReference>
<organism evidence="3 4">
    <name type="scientific">Ligilactobacillus saerimneri</name>
    <dbReference type="NCBI Taxonomy" id="228229"/>
    <lineage>
        <taxon>Bacteria</taxon>
        <taxon>Bacillati</taxon>
        <taxon>Bacillota</taxon>
        <taxon>Bacilli</taxon>
        <taxon>Lactobacillales</taxon>
        <taxon>Lactobacillaceae</taxon>
        <taxon>Ligilactobacillus</taxon>
    </lineage>
</organism>
<name>A0A7H9EM59_9LACO</name>
<dbReference type="PANTHER" id="PTHR21180:SF32">
    <property type="entry name" value="ENDONUCLEASE_EXONUCLEASE_PHOSPHATASE FAMILY DOMAIN-CONTAINING PROTEIN 1"/>
    <property type="match status" value="1"/>
</dbReference>
<sequence>MSTKVATSPAPPEAKRSSPTKEVALYVDIKGAVKHPGVYKIASNERVSTVIQRAGGLLEQADLQQVNLAQKLADQAVIYIPRVGEETVGECVTFIEQPTTATAPAPASGATSTSTAEGKVNLNTASKDDLTKLTGIGPKKAEQILAYRQEHGAFKSIDEIKQVSGIGEKTFTSIKDQLTI</sequence>
<feature type="domain" description="Helix-hairpin-helix DNA-binding motif class 1" evidence="2">
    <location>
        <begin position="158"/>
        <end position="177"/>
    </location>
</feature>
<gene>
    <name evidence="3" type="ORF">GTO87_05260</name>
</gene>
<dbReference type="SMART" id="SM00278">
    <property type="entry name" value="HhH1"/>
    <property type="match status" value="2"/>
</dbReference>
<evidence type="ECO:0000313" key="4">
    <source>
        <dbReference type="Proteomes" id="UP000510886"/>
    </source>
</evidence>
<feature type="region of interest" description="Disordered" evidence="1">
    <location>
        <begin position="100"/>
        <end position="123"/>
    </location>
</feature>
<dbReference type="PANTHER" id="PTHR21180">
    <property type="entry name" value="ENDONUCLEASE/EXONUCLEASE/PHOSPHATASE FAMILY DOMAIN-CONTAINING PROTEIN 1"/>
    <property type="match status" value="1"/>
</dbReference>
<dbReference type="KEGG" id="lsw:GTO87_05260"/>
<dbReference type="Pfam" id="PF10531">
    <property type="entry name" value="SLBB"/>
    <property type="match status" value="1"/>
</dbReference>
<dbReference type="GO" id="GO:0015627">
    <property type="term" value="C:type II protein secretion system complex"/>
    <property type="evidence" value="ECO:0007669"/>
    <property type="project" value="TreeGrafter"/>
</dbReference>
<dbReference type="InterPro" id="IPR051675">
    <property type="entry name" value="Endo/Exo/Phosphatase_dom_1"/>
</dbReference>
<dbReference type="GO" id="GO:0003677">
    <property type="term" value="F:DNA binding"/>
    <property type="evidence" value="ECO:0007669"/>
    <property type="project" value="InterPro"/>
</dbReference>
<evidence type="ECO:0000313" key="3">
    <source>
        <dbReference type="EMBL" id="QLL78818.1"/>
    </source>
</evidence>
<feature type="domain" description="Helix-hairpin-helix DNA-binding motif class 1" evidence="2">
    <location>
        <begin position="128"/>
        <end position="147"/>
    </location>
</feature>
<dbReference type="Gene3D" id="3.10.560.10">
    <property type="entry name" value="Outer membrane lipoprotein wza domain like"/>
    <property type="match status" value="1"/>
</dbReference>
<evidence type="ECO:0000256" key="1">
    <source>
        <dbReference type="SAM" id="MobiDB-lite"/>
    </source>
</evidence>
<accession>A0A7H9EM59</accession>
<feature type="region of interest" description="Disordered" evidence="1">
    <location>
        <begin position="1"/>
        <end position="20"/>
    </location>
</feature>
<dbReference type="AlphaFoldDB" id="A0A7H9EM59"/>
<dbReference type="InterPro" id="IPR003583">
    <property type="entry name" value="Hlx-hairpin-Hlx_DNA-bd_motif"/>
</dbReference>
<dbReference type="InterPro" id="IPR004509">
    <property type="entry name" value="Competence_ComEA_HhH"/>
</dbReference>
<dbReference type="InterPro" id="IPR019554">
    <property type="entry name" value="Soluble_ligand-bd"/>
</dbReference>
<dbReference type="NCBIfam" id="TIGR00426">
    <property type="entry name" value="competence protein ComEA helix-hairpin-helix repeat region"/>
    <property type="match status" value="1"/>
</dbReference>
<dbReference type="GO" id="GO:0015628">
    <property type="term" value="P:protein secretion by the type II secretion system"/>
    <property type="evidence" value="ECO:0007669"/>
    <property type="project" value="TreeGrafter"/>
</dbReference>
<dbReference type="Pfam" id="PF12836">
    <property type="entry name" value="HHH_3"/>
    <property type="match status" value="1"/>
</dbReference>
<dbReference type="GO" id="GO:0006281">
    <property type="term" value="P:DNA repair"/>
    <property type="evidence" value="ECO:0007669"/>
    <property type="project" value="InterPro"/>
</dbReference>
<evidence type="ECO:0000259" key="2">
    <source>
        <dbReference type="SMART" id="SM00278"/>
    </source>
</evidence>
<dbReference type="EMBL" id="CP047418">
    <property type="protein sequence ID" value="QLL78818.1"/>
    <property type="molecule type" value="Genomic_DNA"/>
</dbReference>
<proteinExistence type="predicted"/>
<reference evidence="3 4" key="1">
    <citation type="submission" date="2020-01" db="EMBL/GenBank/DDBJ databases">
        <title>Complete and circular genome sequences of six lactobacillus isolates from horses.</title>
        <authorList>
            <person name="Hassan H.M."/>
        </authorList>
    </citation>
    <scope>NUCLEOTIDE SEQUENCE [LARGE SCALE GENOMIC DNA]</scope>
    <source>
        <strain evidence="3 4">1A</strain>
    </source>
</reference>
<feature type="compositionally biased region" description="Low complexity" evidence="1">
    <location>
        <begin position="100"/>
        <end position="116"/>
    </location>
</feature>
<dbReference type="Gene3D" id="1.10.150.310">
    <property type="entry name" value="Tex RuvX-like domain-like"/>
    <property type="match status" value="1"/>
</dbReference>
<dbReference type="Proteomes" id="UP000510886">
    <property type="component" value="Chromosome"/>
</dbReference>
<protein>
    <submittedName>
        <fullName evidence="3">Competence protein ComE</fullName>
    </submittedName>
</protein>
<dbReference type="SUPFAM" id="SSF47781">
    <property type="entry name" value="RuvA domain 2-like"/>
    <property type="match status" value="1"/>
</dbReference>